<proteinExistence type="predicted"/>
<evidence type="ECO:0000313" key="2">
    <source>
        <dbReference type="Proteomes" id="UP001372834"/>
    </source>
</evidence>
<sequence>MSSVFKGYANGYYSATGFLHSPRLDVERSSHVDTPLIPEGFLLAKILFVRAALKE</sequence>
<dbReference type="Proteomes" id="UP001372834">
    <property type="component" value="Unassembled WGS sequence"/>
</dbReference>
<feature type="non-terminal residue" evidence="1">
    <location>
        <position position="55"/>
    </location>
</feature>
<organism evidence="1 2">
    <name type="scientific">Polyplax serrata</name>
    <name type="common">Common mouse louse</name>
    <dbReference type="NCBI Taxonomy" id="468196"/>
    <lineage>
        <taxon>Eukaryota</taxon>
        <taxon>Metazoa</taxon>
        <taxon>Ecdysozoa</taxon>
        <taxon>Arthropoda</taxon>
        <taxon>Hexapoda</taxon>
        <taxon>Insecta</taxon>
        <taxon>Pterygota</taxon>
        <taxon>Neoptera</taxon>
        <taxon>Paraneoptera</taxon>
        <taxon>Psocodea</taxon>
        <taxon>Troctomorpha</taxon>
        <taxon>Phthiraptera</taxon>
        <taxon>Anoplura</taxon>
        <taxon>Polyplacidae</taxon>
        <taxon>Polyplax</taxon>
    </lineage>
</organism>
<gene>
    <name evidence="1" type="ORF">RUM43_001283</name>
</gene>
<evidence type="ECO:0000313" key="1">
    <source>
        <dbReference type="EMBL" id="KAK6645007.1"/>
    </source>
</evidence>
<name>A0AAN8SHH3_POLSC</name>
<accession>A0AAN8SHH3</accession>
<comment type="caution">
    <text evidence="1">The sequence shown here is derived from an EMBL/GenBank/DDBJ whole genome shotgun (WGS) entry which is preliminary data.</text>
</comment>
<protein>
    <submittedName>
        <fullName evidence="1">Uncharacterized protein</fullName>
    </submittedName>
</protein>
<reference evidence="1 2" key="1">
    <citation type="submission" date="2023-10" db="EMBL/GenBank/DDBJ databases">
        <title>Genomes of two closely related lineages of the louse Polyplax serrata with different host specificities.</title>
        <authorList>
            <person name="Martinu J."/>
            <person name="Tarabai H."/>
            <person name="Stefka J."/>
            <person name="Hypsa V."/>
        </authorList>
    </citation>
    <scope>NUCLEOTIDE SEQUENCE [LARGE SCALE GENOMIC DNA]</scope>
    <source>
        <strain evidence="1">HR10_N</strain>
    </source>
</reference>
<dbReference type="EMBL" id="JAWJWE010000001">
    <property type="protein sequence ID" value="KAK6645007.1"/>
    <property type="molecule type" value="Genomic_DNA"/>
</dbReference>
<dbReference type="AlphaFoldDB" id="A0AAN8SHH3"/>